<evidence type="ECO:0000259" key="18">
    <source>
        <dbReference type="PROSITE" id="PS50885"/>
    </source>
</evidence>
<comment type="catalytic activity">
    <reaction evidence="1">
        <text>ATP + protein L-histidine = ADP + protein N-phospho-L-histidine.</text>
        <dbReference type="EC" id="2.7.13.3"/>
    </reaction>
</comment>
<dbReference type="SUPFAM" id="SSF47384">
    <property type="entry name" value="Homodimeric domain of signal transducing histidine kinase"/>
    <property type="match status" value="1"/>
</dbReference>
<dbReference type="InterPro" id="IPR036097">
    <property type="entry name" value="HisK_dim/P_sf"/>
</dbReference>
<dbReference type="CDD" id="cd06225">
    <property type="entry name" value="HAMP"/>
    <property type="match status" value="1"/>
</dbReference>
<keyword evidence="8 16" id="KW-0812">Transmembrane</keyword>
<dbReference type="PANTHER" id="PTHR44936:SF5">
    <property type="entry name" value="SENSOR HISTIDINE KINASE ENVZ"/>
    <property type="match status" value="1"/>
</dbReference>
<dbReference type="InterPro" id="IPR004358">
    <property type="entry name" value="Sig_transdc_His_kin-like_C"/>
</dbReference>
<keyword evidence="7" id="KW-0808">Transferase</keyword>
<evidence type="ECO:0000256" key="4">
    <source>
        <dbReference type="ARBA" id="ARBA00022475"/>
    </source>
</evidence>
<evidence type="ECO:0000256" key="13">
    <source>
        <dbReference type="ARBA" id="ARBA00023012"/>
    </source>
</evidence>
<dbReference type="STRING" id="197479.BFW38_13685"/>
<dbReference type="PANTHER" id="PTHR44936">
    <property type="entry name" value="SENSOR PROTEIN CREC"/>
    <property type="match status" value="1"/>
</dbReference>
<dbReference type="Pfam" id="PF00672">
    <property type="entry name" value="HAMP"/>
    <property type="match status" value="1"/>
</dbReference>
<keyword evidence="10" id="KW-0418">Kinase</keyword>
<dbReference type="EMBL" id="MDTQ01000001">
    <property type="protein sequence ID" value="ODC04427.1"/>
    <property type="molecule type" value="Genomic_DNA"/>
</dbReference>
<keyword evidence="9" id="KW-0547">Nucleotide-binding</keyword>
<dbReference type="InterPro" id="IPR005467">
    <property type="entry name" value="His_kinase_dom"/>
</dbReference>
<evidence type="ECO:0000256" key="10">
    <source>
        <dbReference type="ARBA" id="ARBA00022777"/>
    </source>
</evidence>
<dbReference type="InterPro" id="IPR050980">
    <property type="entry name" value="2C_sensor_his_kinase"/>
</dbReference>
<protein>
    <recommendedName>
        <fullName evidence="3">histidine kinase</fullName>
        <ecNumber evidence="3">2.7.13.3</ecNumber>
    </recommendedName>
</protein>
<dbReference type="InterPro" id="IPR036890">
    <property type="entry name" value="HATPase_C_sf"/>
</dbReference>
<dbReference type="InterPro" id="IPR003594">
    <property type="entry name" value="HATPase_dom"/>
</dbReference>
<evidence type="ECO:0000256" key="9">
    <source>
        <dbReference type="ARBA" id="ARBA00022741"/>
    </source>
</evidence>
<evidence type="ECO:0000256" key="5">
    <source>
        <dbReference type="ARBA" id="ARBA00022519"/>
    </source>
</evidence>
<dbReference type="RefSeq" id="WP_068999408.1">
    <property type="nucleotide sequence ID" value="NZ_MDTQ01000001.1"/>
</dbReference>
<evidence type="ECO:0000256" key="1">
    <source>
        <dbReference type="ARBA" id="ARBA00000085"/>
    </source>
</evidence>
<dbReference type="AlphaFoldDB" id="A0A1E2VBQ1"/>
<dbReference type="SMART" id="SM00388">
    <property type="entry name" value="HisKA"/>
    <property type="match status" value="1"/>
</dbReference>
<evidence type="ECO:0000313" key="19">
    <source>
        <dbReference type="EMBL" id="ODC04427.1"/>
    </source>
</evidence>
<dbReference type="Pfam" id="PF02518">
    <property type="entry name" value="HATPase_c"/>
    <property type="match status" value="1"/>
</dbReference>
<evidence type="ECO:0000256" key="6">
    <source>
        <dbReference type="ARBA" id="ARBA00022553"/>
    </source>
</evidence>
<dbReference type="PROSITE" id="PS50109">
    <property type="entry name" value="HIS_KIN"/>
    <property type="match status" value="1"/>
</dbReference>
<evidence type="ECO:0000256" key="2">
    <source>
        <dbReference type="ARBA" id="ARBA00004429"/>
    </source>
</evidence>
<evidence type="ECO:0000313" key="20">
    <source>
        <dbReference type="Proteomes" id="UP000094291"/>
    </source>
</evidence>
<dbReference type="Gene3D" id="1.10.287.130">
    <property type="match status" value="1"/>
</dbReference>
<dbReference type="InterPro" id="IPR003661">
    <property type="entry name" value="HisK_dim/P_dom"/>
</dbReference>
<feature type="transmembrane region" description="Helical" evidence="16">
    <location>
        <begin position="183"/>
        <end position="203"/>
    </location>
</feature>
<comment type="subcellular location">
    <subcellularLocation>
        <location evidence="2">Cell inner membrane</location>
        <topology evidence="2">Multi-pass membrane protein</topology>
    </subcellularLocation>
</comment>
<dbReference type="GO" id="GO:0005886">
    <property type="term" value="C:plasma membrane"/>
    <property type="evidence" value="ECO:0007669"/>
    <property type="project" value="UniProtKB-SubCell"/>
</dbReference>
<comment type="caution">
    <text evidence="19">The sequence shown here is derived from an EMBL/GenBank/DDBJ whole genome shotgun (WGS) entry which is preliminary data.</text>
</comment>
<evidence type="ECO:0000256" key="12">
    <source>
        <dbReference type="ARBA" id="ARBA00022989"/>
    </source>
</evidence>
<evidence type="ECO:0000259" key="17">
    <source>
        <dbReference type="PROSITE" id="PS50109"/>
    </source>
</evidence>
<dbReference type="Pfam" id="PF00512">
    <property type="entry name" value="HisKA"/>
    <property type="match status" value="1"/>
</dbReference>
<dbReference type="GO" id="GO:0005524">
    <property type="term" value="F:ATP binding"/>
    <property type="evidence" value="ECO:0007669"/>
    <property type="project" value="UniProtKB-KW"/>
</dbReference>
<sequence>MRRFWPRRLAGQLIVGLLLTLLLGQMVTLSLFQEDRSRLLQESGQRHLLQRLASAPALLVATDPELEPILLRNLSTPLMQLRMTATPELQGIPAPRIARFLSQVVGMPLAVEASRVPQQADCQQPVSDRPSMPRDRGGRHRGLMHPHGVACQGILQVAIELPDGRWLHADMIPKPPTDPWPDWLIPGLLVTALAMVLVVVLSIRRLTRPLRNLSAAALALGRGEGAQLDEQGPEDLREVIRAFNRMQAQLNKHLDDRTRLLAALSHDLKTPITRMRLSVEMMPDNEDRQALLRSLAEMSQLAETTLDFVRGASGEDARLLDLDALLDSLIEDRLVSSQAITYHSPGRALLRGRSTALRRLFDNLIENALKYGHQVDISLQQAASGHEWQIMLKDQGPGIPEADQARMFEPFQRLEDSRSRDTGGTGLGLSIARTLARQHGGDIELANRYDKGQICGLCVLVTLPCEGTD</sequence>
<organism evidence="19 20">
    <name type="scientific">Terasakiispira papahanaumokuakeensis</name>
    <dbReference type="NCBI Taxonomy" id="197479"/>
    <lineage>
        <taxon>Bacteria</taxon>
        <taxon>Pseudomonadati</taxon>
        <taxon>Pseudomonadota</taxon>
        <taxon>Gammaproteobacteria</taxon>
        <taxon>Oceanospirillales</taxon>
        <taxon>Terasakiispira</taxon>
    </lineage>
</organism>
<dbReference type="Gene3D" id="3.30.565.10">
    <property type="entry name" value="Histidine kinase-like ATPase, C-terminal domain"/>
    <property type="match status" value="1"/>
</dbReference>
<dbReference type="EC" id="2.7.13.3" evidence="3"/>
<keyword evidence="20" id="KW-1185">Reference proteome</keyword>
<dbReference type="SUPFAM" id="SSF55874">
    <property type="entry name" value="ATPase domain of HSP90 chaperone/DNA topoisomerase II/histidine kinase"/>
    <property type="match status" value="1"/>
</dbReference>
<evidence type="ECO:0000256" key="7">
    <source>
        <dbReference type="ARBA" id="ARBA00022679"/>
    </source>
</evidence>
<dbReference type="InterPro" id="IPR003660">
    <property type="entry name" value="HAMP_dom"/>
</dbReference>
<feature type="domain" description="HAMP" evidence="18">
    <location>
        <begin position="204"/>
        <end position="255"/>
    </location>
</feature>
<feature type="region of interest" description="Disordered" evidence="15">
    <location>
        <begin position="117"/>
        <end position="139"/>
    </location>
</feature>
<dbReference type="GO" id="GO:0000155">
    <property type="term" value="F:phosphorelay sensor kinase activity"/>
    <property type="evidence" value="ECO:0007669"/>
    <property type="project" value="InterPro"/>
</dbReference>
<keyword evidence="13" id="KW-0902">Two-component regulatory system</keyword>
<evidence type="ECO:0000256" key="8">
    <source>
        <dbReference type="ARBA" id="ARBA00022692"/>
    </source>
</evidence>
<dbReference type="Proteomes" id="UP000094291">
    <property type="component" value="Unassembled WGS sequence"/>
</dbReference>
<keyword evidence="14 16" id="KW-0472">Membrane</keyword>
<evidence type="ECO:0000256" key="16">
    <source>
        <dbReference type="SAM" id="Phobius"/>
    </source>
</evidence>
<name>A0A1E2VBQ1_9GAMM</name>
<keyword evidence="5" id="KW-0997">Cell inner membrane</keyword>
<dbReference type="SMART" id="SM00387">
    <property type="entry name" value="HATPase_c"/>
    <property type="match status" value="1"/>
</dbReference>
<dbReference type="PROSITE" id="PS50885">
    <property type="entry name" value="HAMP"/>
    <property type="match status" value="1"/>
</dbReference>
<reference evidence="19 20" key="1">
    <citation type="submission" date="2016-08" db="EMBL/GenBank/DDBJ databases">
        <authorList>
            <person name="Seilhamer J.J."/>
        </authorList>
    </citation>
    <scope>NUCLEOTIDE SEQUENCE [LARGE SCALE GENOMIC DNA]</scope>
    <source>
        <strain evidence="19 20">PH27A</strain>
    </source>
</reference>
<feature type="domain" description="Histidine kinase" evidence="17">
    <location>
        <begin position="263"/>
        <end position="467"/>
    </location>
</feature>
<evidence type="ECO:0000256" key="14">
    <source>
        <dbReference type="ARBA" id="ARBA00023136"/>
    </source>
</evidence>
<keyword evidence="11" id="KW-0067">ATP-binding</keyword>
<keyword evidence="4" id="KW-1003">Cell membrane</keyword>
<dbReference type="SMART" id="SM00304">
    <property type="entry name" value="HAMP"/>
    <property type="match status" value="1"/>
</dbReference>
<accession>A0A1E2VBQ1</accession>
<evidence type="ECO:0000256" key="11">
    <source>
        <dbReference type="ARBA" id="ARBA00022840"/>
    </source>
</evidence>
<dbReference type="CDD" id="cd00082">
    <property type="entry name" value="HisKA"/>
    <property type="match status" value="1"/>
</dbReference>
<proteinExistence type="predicted"/>
<dbReference type="PRINTS" id="PR00344">
    <property type="entry name" value="BCTRLSENSOR"/>
</dbReference>
<evidence type="ECO:0000256" key="15">
    <source>
        <dbReference type="SAM" id="MobiDB-lite"/>
    </source>
</evidence>
<dbReference type="OrthoDB" id="9804645at2"/>
<keyword evidence="12 16" id="KW-1133">Transmembrane helix</keyword>
<keyword evidence="6" id="KW-0597">Phosphoprotein</keyword>
<feature type="compositionally biased region" description="Polar residues" evidence="15">
    <location>
        <begin position="117"/>
        <end position="126"/>
    </location>
</feature>
<evidence type="ECO:0000256" key="3">
    <source>
        <dbReference type="ARBA" id="ARBA00012438"/>
    </source>
</evidence>
<gene>
    <name evidence="19" type="ORF">BFW38_13685</name>
</gene>